<dbReference type="AlphaFoldDB" id="A0A1G2DDG4"/>
<proteinExistence type="predicted"/>
<dbReference type="EMBL" id="MHLO01000033">
    <property type="protein sequence ID" value="OGZ11492.1"/>
    <property type="molecule type" value="Genomic_DNA"/>
</dbReference>
<evidence type="ECO:0000313" key="1">
    <source>
        <dbReference type="EMBL" id="OGZ11492.1"/>
    </source>
</evidence>
<name>A0A1G2DDG4_9BACT</name>
<dbReference type="Proteomes" id="UP000178636">
    <property type="component" value="Unassembled WGS sequence"/>
</dbReference>
<accession>A0A1G2DDG4</accession>
<comment type="caution">
    <text evidence="1">The sequence shown here is derived from an EMBL/GenBank/DDBJ whole genome shotgun (WGS) entry which is preliminary data.</text>
</comment>
<evidence type="ECO:0000313" key="2">
    <source>
        <dbReference type="Proteomes" id="UP000178636"/>
    </source>
</evidence>
<reference evidence="1 2" key="1">
    <citation type="journal article" date="2016" name="Nat. Commun.">
        <title>Thousands of microbial genomes shed light on interconnected biogeochemical processes in an aquifer system.</title>
        <authorList>
            <person name="Anantharaman K."/>
            <person name="Brown C.T."/>
            <person name="Hug L.A."/>
            <person name="Sharon I."/>
            <person name="Castelle C.J."/>
            <person name="Probst A.J."/>
            <person name="Thomas B.C."/>
            <person name="Singh A."/>
            <person name="Wilkins M.J."/>
            <person name="Karaoz U."/>
            <person name="Brodie E.L."/>
            <person name="Williams K.H."/>
            <person name="Hubbard S.S."/>
            <person name="Banfield J.F."/>
        </authorList>
    </citation>
    <scope>NUCLEOTIDE SEQUENCE [LARGE SCALE GENOMIC DNA]</scope>
</reference>
<sequence length="172" mass="18760">MARELPFAQGKKAAELWLSGSPTNDNWWPAPPDANIAPLIRALNSLPFLYTHACCGGHIRTKKAVLQLLVGGKSDQTTAGDEDFGCYSGAWFSFTVDGSAKSERFVEELRGQVMKWLGASFQELPGGDRTYGVNLTGADSNAPAKGLEEARALEKKANERMVLLITLIRRYA</sequence>
<gene>
    <name evidence="1" type="ORF">A3C93_01080</name>
</gene>
<protein>
    <submittedName>
        <fullName evidence="1">Uncharacterized protein</fullName>
    </submittedName>
</protein>
<organism evidence="1 2">
    <name type="scientific">Candidatus Lloydbacteria bacterium RIFCSPHIGHO2_02_FULL_54_17</name>
    <dbReference type="NCBI Taxonomy" id="1798664"/>
    <lineage>
        <taxon>Bacteria</taxon>
        <taxon>Candidatus Lloydiibacteriota</taxon>
    </lineage>
</organism>
<dbReference type="STRING" id="1798664.A3C93_01080"/>